<dbReference type="PROSITE" id="PS50006">
    <property type="entry name" value="FHA_DOMAIN"/>
    <property type="match status" value="1"/>
</dbReference>
<evidence type="ECO:0000256" key="4">
    <source>
        <dbReference type="ARBA" id="ARBA00022454"/>
    </source>
</evidence>
<feature type="compositionally biased region" description="Polar residues" evidence="14">
    <location>
        <begin position="635"/>
        <end position="655"/>
    </location>
</feature>
<feature type="domain" description="BRCT" evidence="16">
    <location>
        <begin position="851"/>
        <end position="896"/>
    </location>
</feature>
<evidence type="ECO:0000256" key="7">
    <source>
        <dbReference type="ARBA" id="ARBA00022763"/>
    </source>
</evidence>
<feature type="compositionally biased region" description="Polar residues" evidence="14">
    <location>
        <begin position="761"/>
        <end position="774"/>
    </location>
</feature>
<evidence type="ECO:0000256" key="10">
    <source>
        <dbReference type="ARBA" id="ARBA00023242"/>
    </source>
</evidence>
<keyword evidence="6" id="KW-0677">Repeat</keyword>
<keyword evidence="10" id="KW-0539">Nucleus</keyword>
<dbReference type="InterPro" id="IPR008984">
    <property type="entry name" value="SMAD_FHA_dom_sf"/>
</dbReference>
<feature type="compositionally biased region" description="Polar residues" evidence="14">
    <location>
        <begin position="448"/>
        <end position="457"/>
    </location>
</feature>
<evidence type="ECO:0000313" key="18">
    <source>
        <dbReference type="Proteomes" id="UP000091820"/>
    </source>
</evidence>
<dbReference type="Gene3D" id="3.40.50.10190">
    <property type="entry name" value="BRCT domain"/>
    <property type="match status" value="2"/>
</dbReference>
<dbReference type="PANTHER" id="PTHR23196">
    <property type="entry name" value="PAX TRANSCRIPTION ACTIVATION DOMAIN INTERACTING PROTEIN"/>
    <property type="match status" value="1"/>
</dbReference>
<dbReference type="CDD" id="cd18432">
    <property type="entry name" value="BRCT_PAXIP1_rpt6_like"/>
    <property type="match status" value="1"/>
</dbReference>
<keyword evidence="8" id="KW-0832">Ubl conjugation</keyword>
<dbReference type="InterPro" id="IPR036420">
    <property type="entry name" value="BRCT_dom_sf"/>
</dbReference>
<evidence type="ECO:0000256" key="5">
    <source>
        <dbReference type="ARBA" id="ARBA00022499"/>
    </source>
</evidence>
<keyword evidence="9" id="KW-0007">Acetylation</keyword>
<sequence length="1015" mass="114630">MSGRNVADIRLEINNQCHLLEKGKYYLIGKDSLTGNSPNYIQLTDWGLDEKHCLLWVYNEEVIVVDLESTTGIYVNNKRVEPLTGERIKPDGELGLGGELKAKIKLVGKEESQSSGPSSPILKNTSNAKELISQPITGKKSLNVNSNNDSSPEQVQSVENNVVPENDDIFMVPETQFYPSKLRASTTNVGNNDNSISNQISFNGDESEEENFFIPETQEVVAKHEDFDDESFTEKRSSMANFTDMDETKGSQFKICTQEFNDESTVECSQIIPIIKHNAVLLSESGRILKQSQGTKEQTKETSELNCPSQVSAQYHESLGTAFRDETATPDIFDLLEEENQITNDNTTNNAVEDEEDLIPTQVVPTRAAFKNKPQNEISRIGNIELNENLSTLREKENTHPANEARSKSICMIASVRDMENNADNVLTDEFIKPPILKPIATKISSTLLTDKQNQKSSPKRFKELEPKLSRHSDSGTFKSPPSNCSPGTSNTSVTSSLVDLDLELLMCTPQVIKEYINISGVRLLTAKNVDVNRESEEKEENVMVKLINKKSKENKDFEALLPHIKSPLQSLHKRSQKSHNVRKVKVLCHDFIRNDIKNKGKVKIEQSNKKLIVDNEKKSQNSKSSKHLEKSHTSKSTTQNSAIKSTASVRSNVMQEEPNRRLTRARTRDRELQSASSGLGKVDSKSDASVSDSTTELPSKRLTRSRTQDELHKSATNSTSNVHEKKRNDSLYLHLENADELDLIPTQPLKRTVENRRLSKQNYGPSNRNSSEQKGLKNELKRKCFDISSSKESSKRPRKTNGDESNILSTSSKRCLQVSTTMVDNDVFEKLIRNSKDLWAVADDPLNSELLIMDQGSRTYKFLLALAKGIPIVTTEWIKKVNENRSLIPFKNDFFSDPTFEERHKFSILKSLGMARKKGVFQGYGFFVTSNIRPQPREIKNIIECAGGQVHNELKKFNKEKQGKIYLISCSIDKKDWHTFQRHYKNITIVSTEAVMSSIMRQDVKQLDKFILKI</sequence>
<dbReference type="InterPro" id="IPR001357">
    <property type="entry name" value="BRCT_dom"/>
</dbReference>
<dbReference type="Pfam" id="PF00498">
    <property type="entry name" value="FHA"/>
    <property type="match status" value="1"/>
</dbReference>
<feature type="domain" description="FHA" evidence="15">
    <location>
        <begin position="26"/>
        <end position="80"/>
    </location>
</feature>
<evidence type="ECO:0000256" key="14">
    <source>
        <dbReference type="SAM" id="MobiDB-lite"/>
    </source>
</evidence>
<organism evidence="17 18">
    <name type="scientific">Glossina brevipalpis</name>
    <dbReference type="NCBI Taxonomy" id="37001"/>
    <lineage>
        <taxon>Eukaryota</taxon>
        <taxon>Metazoa</taxon>
        <taxon>Ecdysozoa</taxon>
        <taxon>Arthropoda</taxon>
        <taxon>Hexapoda</taxon>
        <taxon>Insecta</taxon>
        <taxon>Pterygota</taxon>
        <taxon>Neoptera</taxon>
        <taxon>Endopterygota</taxon>
        <taxon>Diptera</taxon>
        <taxon>Brachycera</taxon>
        <taxon>Muscomorpha</taxon>
        <taxon>Hippoboscoidea</taxon>
        <taxon>Glossinidae</taxon>
        <taxon>Glossina</taxon>
    </lineage>
</organism>
<reference evidence="17" key="2">
    <citation type="submission" date="2020-05" db="UniProtKB">
        <authorList>
            <consortium name="EnsemblMetazoa"/>
        </authorList>
    </citation>
    <scope>IDENTIFICATION</scope>
    <source>
        <strain evidence="17">IAEA</strain>
    </source>
</reference>
<proteinExistence type="predicted"/>
<dbReference type="GO" id="GO:0006974">
    <property type="term" value="P:DNA damage response"/>
    <property type="evidence" value="ECO:0007669"/>
    <property type="project" value="UniProtKB-KW"/>
</dbReference>
<evidence type="ECO:0000256" key="11">
    <source>
        <dbReference type="ARBA" id="ARBA00023306"/>
    </source>
</evidence>
<dbReference type="CDD" id="cd17744">
    <property type="entry name" value="BRCT_MDC1_rpt1"/>
    <property type="match status" value="1"/>
</dbReference>
<dbReference type="GO" id="GO:0005634">
    <property type="term" value="C:nucleus"/>
    <property type="evidence" value="ECO:0007669"/>
    <property type="project" value="UniProtKB-SubCell"/>
</dbReference>
<keyword evidence="4" id="KW-0158">Chromosome</keyword>
<evidence type="ECO:0000256" key="2">
    <source>
        <dbReference type="ARBA" id="ARBA00004286"/>
    </source>
</evidence>
<dbReference type="Gene3D" id="2.60.200.20">
    <property type="match status" value="1"/>
</dbReference>
<keyword evidence="7" id="KW-0227">DNA damage</keyword>
<feature type="region of interest" description="Disordered" evidence="14">
    <location>
        <begin position="448"/>
        <end position="492"/>
    </location>
</feature>
<dbReference type="VEuPathDB" id="VectorBase:GBRI034952"/>
<feature type="region of interest" description="Disordered" evidence="14">
    <location>
        <begin position="608"/>
        <end position="728"/>
    </location>
</feature>
<dbReference type="PANTHER" id="PTHR23196:SF1">
    <property type="entry name" value="PAX-INTERACTING PROTEIN 1"/>
    <property type="match status" value="1"/>
</dbReference>
<dbReference type="InterPro" id="IPR051579">
    <property type="entry name" value="DDR_Transcriptional_Reg"/>
</dbReference>
<dbReference type="PROSITE" id="PS50172">
    <property type="entry name" value="BRCT"/>
    <property type="match status" value="2"/>
</dbReference>
<keyword evidence="11" id="KW-0131">Cell cycle</keyword>
<feature type="region of interest" description="Disordered" evidence="14">
    <location>
        <begin position="747"/>
        <end position="810"/>
    </location>
</feature>
<dbReference type="Pfam" id="PF16589">
    <property type="entry name" value="BRCT_2"/>
    <property type="match status" value="1"/>
</dbReference>
<feature type="compositionally biased region" description="Polar residues" evidence="14">
    <location>
        <begin position="475"/>
        <end position="492"/>
    </location>
</feature>
<protein>
    <recommendedName>
        <fullName evidence="3">Mediator of DNA damage checkpoint protein 1</fullName>
    </recommendedName>
    <alternativeName>
        <fullName evidence="13">PAX transactivation activation domain-interacting protein</fullName>
    </alternativeName>
    <alternativeName>
        <fullName evidence="12">PAX-interacting protein 1</fullName>
    </alternativeName>
</protein>
<reference evidence="18" key="1">
    <citation type="submission" date="2014-03" db="EMBL/GenBank/DDBJ databases">
        <authorList>
            <person name="Aksoy S."/>
            <person name="Warren W."/>
            <person name="Wilson R.K."/>
        </authorList>
    </citation>
    <scope>NUCLEOTIDE SEQUENCE [LARGE SCALE GENOMIC DNA]</scope>
    <source>
        <strain evidence="18">IAEA</strain>
    </source>
</reference>
<feature type="compositionally biased region" description="Basic and acidic residues" evidence="14">
    <location>
        <begin position="775"/>
        <end position="786"/>
    </location>
</feature>
<evidence type="ECO:0000313" key="17">
    <source>
        <dbReference type="EnsemblMetazoa" id="GBRI034952-PA"/>
    </source>
</evidence>
<feature type="domain" description="BRCT" evidence="16">
    <location>
        <begin position="917"/>
        <end position="1013"/>
    </location>
</feature>
<dbReference type="SUPFAM" id="SSF49879">
    <property type="entry name" value="SMAD/FHA domain"/>
    <property type="match status" value="1"/>
</dbReference>
<dbReference type="EnsemblMetazoa" id="GBRI034952-RA">
    <property type="protein sequence ID" value="GBRI034952-PA"/>
    <property type="gene ID" value="GBRI034952"/>
</dbReference>
<dbReference type="AlphaFoldDB" id="A0A1A9WWE8"/>
<keyword evidence="18" id="KW-1185">Reference proteome</keyword>
<evidence type="ECO:0000256" key="6">
    <source>
        <dbReference type="ARBA" id="ARBA00022737"/>
    </source>
</evidence>
<dbReference type="CDD" id="cd00060">
    <property type="entry name" value="FHA"/>
    <property type="match status" value="1"/>
</dbReference>
<evidence type="ECO:0000256" key="9">
    <source>
        <dbReference type="ARBA" id="ARBA00022990"/>
    </source>
</evidence>
<comment type="subcellular location">
    <subcellularLocation>
        <location evidence="2">Chromosome</location>
    </subcellularLocation>
    <subcellularLocation>
        <location evidence="1">Nucleus</location>
    </subcellularLocation>
</comment>
<feature type="compositionally biased region" description="Basic and acidic residues" evidence="14">
    <location>
        <begin position="461"/>
        <end position="474"/>
    </location>
</feature>
<accession>A0A1A9WWE8</accession>
<evidence type="ECO:0000256" key="3">
    <source>
        <dbReference type="ARBA" id="ARBA00015014"/>
    </source>
</evidence>
<dbReference type="SUPFAM" id="SSF52113">
    <property type="entry name" value="BRCT domain"/>
    <property type="match status" value="1"/>
</dbReference>
<dbReference type="Proteomes" id="UP000091820">
    <property type="component" value="Unassembled WGS sequence"/>
</dbReference>
<evidence type="ECO:0000259" key="16">
    <source>
        <dbReference type="PROSITE" id="PS50172"/>
    </source>
</evidence>
<evidence type="ECO:0000256" key="1">
    <source>
        <dbReference type="ARBA" id="ARBA00004123"/>
    </source>
</evidence>
<dbReference type="InterPro" id="IPR000253">
    <property type="entry name" value="FHA_dom"/>
</dbReference>
<dbReference type="GO" id="GO:0005694">
    <property type="term" value="C:chromosome"/>
    <property type="evidence" value="ECO:0007669"/>
    <property type="project" value="UniProtKB-SubCell"/>
</dbReference>
<evidence type="ECO:0000256" key="13">
    <source>
        <dbReference type="ARBA" id="ARBA00030146"/>
    </source>
</evidence>
<evidence type="ECO:0000256" key="12">
    <source>
        <dbReference type="ARBA" id="ARBA00023858"/>
    </source>
</evidence>
<feature type="compositionally biased region" description="Basic and acidic residues" evidence="14">
    <location>
        <begin position="608"/>
        <end position="620"/>
    </location>
</feature>
<name>A0A1A9WWE8_9MUSC</name>
<dbReference type="STRING" id="37001.A0A1A9WWE8"/>
<evidence type="ECO:0000259" key="15">
    <source>
        <dbReference type="PROSITE" id="PS50006"/>
    </source>
</evidence>
<keyword evidence="5" id="KW-1017">Isopeptide bond</keyword>
<feature type="region of interest" description="Disordered" evidence="14">
    <location>
        <begin position="133"/>
        <end position="156"/>
    </location>
</feature>
<evidence type="ECO:0000256" key="8">
    <source>
        <dbReference type="ARBA" id="ARBA00022843"/>
    </source>
</evidence>
<dbReference type="SMART" id="SM00240">
    <property type="entry name" value="FHA"/>
    <property type="match status" value="1"/>
</dbReference>